<protein>
    <submittedName>
        <fullName evidence="1">Uncharacterized protein</fullName>
    </submittedName>
</protein>
<dbReference type="AlphaFoldDB" id="A0A1B0FBI0"/>
<dbReference type="EnsemblMetazoa" id="GMOY000898-RA">
    <property type="protein sequence ID" value="GMOY000898-PA"/>
    <property type="gene ID" value="GMOY000898"/>
</dbReference>
<accession>A0A1B0FBI0</accession>
<dbReference type="VEuPathDB" id="VectorBase:GMOY000898"/>
<dbReference type="Proteomes" id="UP000092444">
    <property type="component" value="Unassembled WGS sequence"/>
</dbReference>
<evidence type="ECO:0000313" key="2">
    <source>
        <dbReference type="Proteomes" id="UP000092444"/>
    </source>
</evidence>
<organism evidence="1 2">
    <name type="scientific">Glossina morsitans morsitans</name>
    <name type="common">Savannah tsetse fly</name>
    <dbReference type="NCBI Taxonomy" id="37546"/>
    <lineage>
        <taxon>Eukaryota</taxon>
        <taxon>Metazoa</taxon>
        <taxon>Ecdysozoa</taxon>
        <taxon>Arthropoda</taxon>
        <taxon>Hexapoda</taxon>
        <taxon>Insecta</taxon>
        <taxon>Pterygota</taxon>
        <taxon>Neoptera</taxon>
        <taxon>Endopterygota</taxon>
        <taxon>Diptera</taxon>
        <taxon>Brachycera</taxon>
        <taxon>Muscomorpha</taxon>
        <taxon>Hippoboscoidea</taxon>
        <taxon>Glossinidae</taxon>
        <taxon>Glossina</taxon>
    </lineage>
</organism>
<name>A0A1B0FBI0_GLOMM</name>
<proteinExistence type="predicted"/>
<keyword evidence="2" id="KW-1185">Reference proteome</keyword>
<dbReference type="EMBL" id="CCAG010020501">
    <property type="status" value="NOT_ANNOTATED_CDS"/>
    <property type="molecule type" value="Genomic_DNA"/>
</dbReference>
<evidence type="ECO:0000313" key="1">
    <source>
        <dbReference type="EnsemblMetazoa" id="GMOY000898-PA"/>
    </source>
</evidence>
<reference evidence="1" key="1">
    <citation type="submission" date="2020-05" db="UniProtKB">
        <authorList>
            <consortium name="EnsemblMetazoa"/>
        </authorList>
    </citation>
    <scope>IDENTIFICATION</scope>
    <source>
        <strain evidence="1">Yale</strain>
    </source>
</reference>
<sequence length="110" mass="12939">VLKYCYLAKVCYICRERNSFVLLFITPGNTHQRLQKVTYCELKVLWILEKPPRQPLKKVLSRDRTLSMRGSSGDKIINMRHIVQLLLAPTEINIHYKTEILALSIIELWL</sequence>